<gene>
    <name evidence="1" type="ORF">M9980_09685</name>
</gene>
<keyword evidence="2" id="KW-1185">Reference proteome</keyword>
<evidence type="ECO:0000313" key="2">
    <source>
        <dbReference type="Proteomes" id="UP001055580"/>
    </source>
</evidence>
<protein>
    <submittedName>
        <fullName evidence="1">Uncharacterized protein</fullName>
    </submittedName>
</protein>
<reference evidence="1" key="1">
    <citation type="submission" date="2022-05" db="EMBL/GenBank/DDBJ databases">
        <title>Sphingomonas sp. strain RMG20 Genome sequencing and assembly.</title>
        <authorList>
            <person name="Kim I."/>
        </authorList>
    </citation>
    <scope>NUCLEOTIDE SEQUENCE</scope>
    <source>
        <strain evidence="1">RMG20</strain>
    </source>
</reference>
<dbReference type="RefSeq" id="WP_250749938.1">
    <property type="nucleotide sequence ID" value="NZ_CP098401.1"/>
</dbReference>
<dbReference type="EMBL" id="CP098401">
    <property type="protein sequence ID" value="URW74837.1"/>
    <property type="molecule type" value="Genomic_DNA"/>
</dbReference>
<evidence type="ECO:0000313" key="1">
    <source>
        <dbReference type="EMBL" id="URW74837.1"/>
    </source>
</evidence>
<proteinExistence type="predicted"/>
<organism evidence="1 2">
    <name type="scientific">Sphingomonas donggukensis</name>
    <dbReference type="NCBI Taxonomy" id="2949093"/>
    <lineage>
        <taxon>Bacteria</taxon>
        <taxon>Pseudomonadati</taxon>
        <taxon>Pseudomonadota</taxon>
        <taxon>Alphaproteobacteria</taxon>
        <taxon>Sphingomonadales</taxon>
        <taxon>Sphingomonadaceae</taxon>
        <taxon>Sphingomonas</taxon>
    </lineage>
</organism>
<sequence length="113" mass="13073">MTTDTTSQTSASRPMMINIVDKGQTLQVTNVDPWIEERKQLLRRAREIVKSYDGNPSSLYPQYGELVRIMRRLAEIKVIFDTYNRERNRHADANITAIVEFLNDPKTMEGVDV</sequence>
<name>A0ABY4TR28_9SPHN</name>
<dbReference type="Proteomes" id="UP001055580">
    <property type="component" value="Chromosome"/>
</dbReference>
<accession>A0ABY4TR28</accession>